<evidence type="ECO:0000256" key="1">
    <source>
        <dbReference type="SAM" id="MobiDB-lite"/>
    </source>
</evidence>
<protein>
    <submittedName>
        <fullName evidence="2">Uncharacterized protein</fullName>
    </submittedName>
</protein>
<evidence type="ECO:0000313" key="2">
    <source>
        <dbReference type="EMBL" id="KAG2217275.1"/>
    </source>
</evidence>
<evidence type="ECO:0000313" key="3">
    <source>
        <dbReference type="Proteomes" id="UP000646827"/>
    </source>
</evidence>
<dbReference type="AlphaFoldDB" id="A0A8H7RV75"/>
<keyword evidence="3" id="KW-1185">Reference proteome</keyword>
<dbReference type="Proteomes" id="UP000646827">
    <property type="component" value="Unassembled WGS sequence"/>
</dbReference>
<reference evidence="2 3" key="1">
    <citation type="submission" date="2020-12" db="EMBL/GenBank/DDBJ databases">
        <title>Metabolic potential, ecology and presence of endohyphal bacteria is reflected in genomic diversity of Mucoromycotina.</title>
        <authorList>
            <person name="Muszewska A."/>
            <person name="Okrasinska A."/>
            <person name="Steczkiewicz K."/>
            <person name="Drgas O."/>
            <person name="Orlowska M."/>
            <person name="Perlinska-Lenart U."/>
            <person name="Aleksandrzak-Piekarczyk T."/>
            <person name="Szatraj K."/>
            <person name="Zielenkiewicz U."/>
            <person name="Pilsyk S."/>
            <person name="Malc E."/>
            <person name="Mieczkowski P."/>
            <person name="Kruszewska J.S."/>
            <person name="Biernat P."/>
            <person name="Pawlowska J."/>
        </authorList>
    </citation>
    <scope>NUCLEOTIDE SEQUENCE [LARGE SCALE GENOMIC DNA]</scope>
    <source>
        <strain evidence="2 3">CBS 142.35</strain>
    </source>
</reference>
<proteinExistence type="predicted"/>
<dbReference type="OrthoDB" id="2284908at2759"/>
<accession>A0A8H7RV75</accession>
<organism evidence="2 3">
    <name type="scientific">Circinella minor</name>
    <dbReference type="NCBI Taxonomy" id="1195481"/>
    <lineage>
        <taxon>Eukaryota</taxon>
        <taxon>Fungi</taxon>
        <taxon>Fungi incertae sedis</taxon>
        <taxon>Mucoromycota</taxon>
        <taxon>Mucoromycotina</taxon>
        <taxon>Mucoromycetes</taxon>
        <taxon>Mucorales</taxon>
        <taxon>Lichtheimiaceae</taxon>
        <taxon>Circinella</taxon>
    </lineage>
</organism>
<gene>
    <name evidence="2" type="ORF">INT45_009315</name>
</gene>
<feature type="region of interest" description="Disordered" evidence="1">
    <location>
        <begin position="140"/>
        <end position="178"/>
    </location>
</feature>
<feature type="region of interest" description="Disordered" evidence="1">
    <location>
        <begin position="1"/>
        <end position="41"/>
    </location>
</feature>
<name>A0A8H7RV75_9FUNG</name>
<comment type="caution">
    <text evidence="2">The sequence shown here is derived from an EMBL/GenBank/DDBJ whole genome shotgun (WGS) entry which is preliminary data.</text>
</comment>
<dbReference type="EMBL" id="JAEPRB010000312">
    <property type="protein sequence ID" value="KAG2217275.1"/>
    <property type="molecule type" value="Genomic_DNA"/>
</dbReference>
<feature type="compositionally biased region" description="Polar residues" evidence="1">
    <location>
        <begin position="199"/>
        <end position="212"/>
    </location>
</feature>
<feature type="region of interest" description="Disordered" evidence="1">
    <location>
        <begin position="196"/>
        <end position="236"/>
    </location>
</feature>
<feature type="compositionally biased region" description="Polar residues" evidence="1">
    <location>
        <begin position="142"/>
        <end position="164"/>
    </location>
</feature>
<feature type="compositionally biased region" description="Low complexity" evidence="1">
    <location>
        <begin position="165"/>
        <end position="178"/>
    </location>
</feature>
<sequence length="236" mass="26258">MTRSNINLRQTASTSLTLTNRPRGFSAPPPPSYVHPSTTTRERCTTISAGASIEPSATSRRRRFPISLRAHHSETEEEIIIRPSPSDERTGTTCPPQWWQKTRFYIDALKHSSSPNSSVCSLSDGGDLIDETNRYPRKSVESVESTHAITNSPTPVFPSTTAIPNSSTTTAAGNNTSATNVVEQHQQQQWKKRFRIKSFQKQSSSGPTSPEKQQQQQQTKRTGSMRLLFKKKTATL</sequence>
<feature type="compositionally biased region" description="Polar residues" evidence="1">
    <location>
        <begin position="1"/>
        <end position="20"/>
    </location>
</feature>